<evidence type="ECO:0000259" key="4">
    <source>
        <dbReference type="PROSITE" id="PS50932"/>
    </source>
</evidence>
<reference evidence="5" key="1">
    <citation type="submission" date="2010-06" db="EMBL/GenBank/DDBJ databases">
        <authorList>
            <person name="Muzny D."/>
            <person name="Qin X."/>
            <person name="Buhay C."/>
            <person name="Dugan-Rocha S."/>
            <person name="Ding Y."/>
            <person name="Chen G."/>
            <person name="Hawes A."/>
            <person name="Holder M."/>
            <person name="Jhangiani S."/>
            <person name="Johnson A."/>
            <person name="Khan Z."/>
            <person name="Li Z."/>
            <person name="Liu W."/>
            <person name="Liu X."/>
            <person name="Perez L."/>
            <person name="Shen H."/>
            <person name="Wang Q."/>
            <person name="Watt J."/>
            <person name="Xi L."/>
            <person name="Xin Y."/>
            <person name="Zhou J."/>
            <person name="Deng J."/>
            <person name="Jiang H."/>
            <person name="Liu Y."/>
            <person name="Qu J."/>
            <person name="Song X.-Z."/>
            <person name="Zhang L."/>
            <person name="Villasana D."/>
            <person name="Johnson A."/>
            <person name="Liu J."/>
            <person name="Liyanage D."/>
            <person name="Lorensuhewa L."/>
            <person name="Robinson T."/>
            <person name="Song A."/>
            <person name="Song B.-B."/>
            <person name="Dinh H."/>
            <person name="Thornton R."/>
            <person name="Coyle M."/>
            <person name="Francisco L."/>
            <person name="Jackson L."/>
            <person name="Javaid M."/>
            <person name="Korchina V."/>
            <person name="Kovar C."/>
            <person name="Mata R."/>
            <person name="Mathew T."/>
            <person name="Ngo R."/>
            <person name="Nguyen L."/>
            <person name="Nguyen N."/>
            <person name="Okwuonu G."/>
            <person name="Ongeri F."/>
            <person name="Pham C."/>
            <person name="Simmons D."/>
            <person name="Wilczek-Boney K."/>
            <person name="Hale W."/>
            <person name="Jakkamsetti A."/>
            <person name="Pham P."/>
            <person name="Ruth R."/>
            <person name="San Lucas F."/>
            <person name="Warren J."/>
            <person name="Zhang J."/>
            <person name="Zhao Z."/>
            <person name="Zhou C."/>
            <person name="Zhu D."/>
            <person name="Lee S."/>
            <person name="Bess C."/>
            <person name="Blankenburg K."/>
            <person name="Forbes L."/>
            <person name="Fu Q."/>
            <person name="Gubbala S."/>
            <person name="Hirani K."/>
            <person name="Jayaseelan J.C."/>
            <person name="Lara F."/>
            <person name="Munidasa M."/>
            <person name="Palculict T."/>
            <person name="Patil S."/>
            <person name="Pu L.-L."/>
            <person name="Saada N."/>
            <person name="Tang L."/>
            <person name="Weissenberger G."/>
            <person name="Zhu Y."/>
            <person name="Hemphill L."/>
            <person name="Shang Y."/>
            <person name="Youmans B."/>
            <person name="Ayvaz T."/>
            <person name="Ross M."/>
            <person name="Santibanez J."/>
            <person name="Aqrawi P."/>
            <person name="Gross S."/>
            <person name="Joshi V."/>
            <person name="Fowler G."/>
            <person name="Nazareth L."/>
            <person name="Reid J."/>
            <person name="Worley K."/>
            <person name="Petrosino J."/>
            <person name="Highlander S."/>
            <person name="Gibbs R."/>
        </authorList>
    </citation>
    <scope>NUCLEOTIDE SEQUENCE [LARGE SCALE GENOMIC DNA]</scope>
    <source>
        <strain evidence="5">DSM 20601</strain>
    </source>
</reference>
<dbReference type="eggNOG" id="COG1609">
    <property type="taxonomic scope" value="Bacteria"/>
</dbReference>
<dbReference type="CDD" id="cd01392">
    <property type="entry name" value="HTH_LacI"/>
    <property type="match status" value="1"/>
</dbReference>
<dbReference type="PROSITE" id="PS00356">
    <property type="entry name" value="HTH_LACI_1"/>
    <property type="match status" value="1"/>
</dbReference>
<dbReference type="GO" id="GO:0000976">
    <property type="term" value="F:transcription cis-regulatory region binding"/>
    <property type="evidence" value="ECO:0007669"/>
    <property type="project" value="TreeGrafter"/>
</dbReference>
<dbReference type="Gene3D" id="3.40.50.2300">
    <property type="match status" value="2"/>
</dbReference>
<organism evidence="5 6">
    <name type="scientific">Listeria grayi DSM 20601</name>
    <dbReference type="NCBI Taxonomy" id="525367"/>
    <lineage>
        <taxon>Bacteria</taxon>
        <taxon>Bacillati</taxon>
        <taxon>Bacillota</taxon>
        <taxon>Bacilli</taxon>
        <taxon>Bacillales</taxon>
        <taxon>Listeriaceae</taxon>
        <taxon>Listeria</taxon>
    </lineage>
</organism>
<sequence>MGLTTFPIDCNVWNAFHVNKIVWRWCNLVNIHDIAAMSGVSKSTVSRVINNKKHVSAEIRAKVQAAIEQTGYHANGNAVKLSSGKNFTLGVTLPYNNACYDDLINSILYHTKERGYQVLLLPTYYEEDTEQAYYALLEQKMIDGLILTSRSGNNLDWEDLKKKGRIVSAEKIAAGGLSMIYPDRKRVYEDLFSRLRQAGNTNVVFTVKRGPRLSTSAKDKIDSFEKYYGAAVLGRDYYTEIEGYKDGAKWATATFENKTVPEVIYANGDDTAAGIISGLNKLGFVHKTDYQIIGEGNAAYSELLAFSTIDFLPAEIGKDVVDFILSEEKRITISKNPVIIWR</sequence>
<dbReference type="Pfam" id="PF00532">
    <property type="entry name" value="Peripla_BP_1"/>
    <property type="match status" value="1"/>
</dbReference>
<evidence type="ECO:0000256" key="3">
    <source>
        <dbReference type="ARBA" id="ARBA00023163"/>
    </source>
</evidence>
<dbReference type="AlphaFoldDB" id="D7V182"/>
<gene>
    <name evidence="5" type="ORF">HMPREF0556_11999</name>
</gene>
<keyword evidence="3" id="KW-0804">Transcription</keyword>
<evidence type="ECO:0000313" key="5">
    <source>
        <dbReference type="EMBL" id="EFI83314.1"/>
    </source>
</evidence>
<dbReference type="PRINTS" id="PR00036">
    <property type="entry name" value="HTHLACI"/>
</dbReference>
<dbReference type="Proteomes" id="UP000010119">
    <property type="component" value="Unassembled WGS sequence"/>
</dbReference>
<dbReference type="PROSITE" id="PS50932">
    <property type="entry name" value="HTH_LACI_2"/>
    <property type="match status" value="1"/>
</dbReference>
<evidence type="ECO:0000256" key="1">
    <source>
        <dbReference type="ARBA" id="ARBA00023015"/>
    </source>
</evidence>
<dbReference type="InterPro" id="IPR001761">
    <property type="entry name" value="Peripla_BP/Lac1_sug-bd_dom"/>
</dbReference>
<evidence type="ECO:0000256" key="2">
    <source>
        <dbReference type="ARBA" id="ARBA00023125"/>
    </source>
</evidence>
<accession>D7V182</accession>
<keyword evidence="6" id="KW-1185">Reference proteome</keyword>
<dbReference type="Gene3D" id="1.10.260.40">
    <property type="entry name" value="lambda repressor-like DNA-binding domains"/>
    <property type="match status" value="1"/>
</dbReference>
<dbReference type="InterPro" id="IPR010982">
    <property type="entry name" value="Lambda_DNA-bd_dom_sf"/>
</dbReference>
<evidence type="ECO:0000313" key="6">
    <source>
        <dbReference type="Proteomes" id="UP000010119"/>
    </source>
</evidence>
<name>D7V182_LISGR</name>
<keyword evidence="2" id="KW-0238">DNA-binding</keyword>
<dbReference type="SMART" id="SM00354">
    <property type="entry name" value="HTH_LACI"/>
    <property type="match status" value="1"/>
</dbReference>
<dbReference type="SUPFAM" id="SSF47413">
    <property type="entry name" value="lambda repressor-like DNA-binding domains"/>
    <property type="match status" value="1"/>
</dbReference>
<dbReference type="STRING" id="525367.HMPREF0556_11999"/>
<dbReference type="HOGENOM" id="CLU_037628_14_0_9"/>
<proteinExistence type="predicted"/>
<dbReference type="InterPro" id="IPR028082">
    <property type="entry name" value="Peripla_BP_I"/>
</dbReference>
<dbReference type="InterPro" id="IPR000843">
    <property type="entry name" value="HTH_LacI"/>
</dbReference>
<keyword evidence="1" id="KW-0805">Transcription regulation</keyword>
<feature type="domain" description="HTH lacI-type" evidence="4">
    <location>
        <begin position="29"/>
        <end position="83"/>
    </location>
</feature>
<dbReference type="Pfam" id="PF00356">
    <property type="entry name" value="LacI"/>
    <property type="match status" value="1"/>
</dbReference>
<comment type="caution">
    <text evidence="5">The sequence shown here is derived from an EMBL/GenBank/DDBJ whole genome shotgun (WGS) entry which is preliminary data.</text>
</comment>
<dbReference type="SUPFAM" id="SSF53822">
    <property type="entry name" value="Periplasmic binding protein-like I"/>
    <property type="match status" value="1"/>
</dbReference>
<protein>
    <submittedName>
        <fullName evidence="5">Transcriptional regulator, LacI family</fullName>
    </submittedName>
</protein>
<dbReference type="EMBL" id="ACCR02000005">
    <property type="protein sequence ID" value="EFI83314.1"/>
    <property type="molecule type" value="Genomic_DNA"/>
</dbReference>
<dbReference type="PANTHER" id="PTHR30146">
    <property type="entry name" value="LACI-RELATED TRANSCRIPTIONAL REPRESSOR"/>
    <property type="match status" value="1"/>
</dbReference>
<dbReference type="PANTHER" id="PTHR30146:SF105">
    <property type="entry name" value="CATABOLITE CONTROL PROTEIN B"/>
    <property type="match status" value="1"/>
</dbReference>
<dbReference type="GO" id="GO:0003700">
    <property type="term" value="F:DNA-binding transcription factor activity"/>
    <property type="evidence" value="ECO:0007669"/>
    <property type="project" value="TreeGrafter"/>
</dbReference>